<keyword evidence="3" id="KW-1185">Reference proteome</keyword>
<dbReference type="InterPro" id="IPR025054">
    <property type="entry name" value="DUF3991"/>
</dbReference>
<dbReference type="GO" id="GO:0006260">
    <property type="term" value="P:DNA replication"/>
    <property type="evidence" value="ECO:0007669"/>
    <property type="project" value="InterPro"/>
</dbReference>
<dbReference type="Pfam" id="PF13154">
    <property type="entry name" value="DUF3991"/>
    <property type="match status" value="1"/>
</dbReference>
<proteinExistence type="predicted"/>
<dbReference type="CDD" id="cd01029">
    <property type="entry name" value="TOPRIM_primases"/>
    <property type="match status" value="1"/>
</dbReference>
<dbReference type="InterPro" id="IPR034154">
    <property type="entry name" value="TOPRIM_DnaG/twinkle"/>
</dbReference>
<dbReference type="SUPFAM" id="SSF57783">
    <property type="entry name" value="Zinc beta-ribbon"/>
    <property type="match status" value="1"/>
</dbReference>
<dbReference type="Pfam" id="PF13155">
    <property type="entry name" value="Toprim_2"/>
    <property type="match status" value="1"/>
</dbReference>
<dbReference type="GO" id="GO:0003677">
    <property type="term" value="F:DNA binding"/>
    <property type="evidence" value="ECO:0007669"/>
    <property type="project" value="InterPro"/>
</dbReference>
<feature type="domain" description="DUF3991" evidence="1">
    <location>
        <begin position="125"/>
        <end position="196"/>
    </location>
</feature>
<organism evidence="2 3">
    <name type="scientific">Maledivibacter halophilus</name>
    <dbReference type="NCBI Taxonomy" id="36842"/>
    <lineage>
        <taxon>Bacteria</taxon>
        <taxon>Bacillati</taxon>
        <taxon>Bacillota</taxon>
        <taxon>Clostridia</taxon>
        <taxon>Peptostreptococcales</taxon>
        <taxon>Caminicellaceae</taxon>
        <taxon>Maledivibacter</taxon>
    </lineage>
</organism>
<dbReference type="GO" id="GO:0008270">
    <property type="term" value="F:zinc ion binding"/>
    <property type="evidence" value="ECO:0007669"/>
    <property type="project" value="InterPro"/>
</dbReference>
<evidence type="ECO:0000313" key="3">
    <source>
        <dbReference type="Proteomes" id="UP000190285"/>
    </source>
</evidence>
<dbReference type="OrthoDB" id="9802530at2"/>
<evidence type="ECO:0000313" key="2">
    <source>
        <dbReference type="EMBL" id="SKC66531.1"/>
    </source>
</evidence>
<reference evidence="2 3" key="1">
    <citation type="submission" date="2017-02" db="EMBL/GenBank/DDBJ databases">
        <authorList>
            <person name="Peterson S.W."/>
        </authorList>
    </citation>
    <scope>NUCLEOTIDE SEQUENCE [LARGE SCALE GENOMIC DNA]</scope>
    <source>
        <strain evidence="2 3">M1</strain>
    </source>
</reference>
<dbReference type="AlphaFoldDB" id="A0A1T5KS70"/>
<sequence length="324" mass="37559">MTVRKLRFTDEQIEAANSVNILDYARNSGYSLKQVSRNSFKIPKYGGLYIDSNGHKWYWFTRDKGGGAIQFVMEMEGKTWVEAVKRLLGLSNNIEVFTPKHKATKEEKGEMILPEKNNTYKHVIAYLIETRRIDKSLVYDLINQKKIYENKYKSCVFIGYDKEGIPRYASFRSTNTKGKAYRGDVKNSDKSFPFCVEGNSDTVNVFESPIDLMSYLSFLRIYDITDFNNHCISLGCISDTALERYLEDNPNIKKIILCLDNDEAGSFGSEKIKEKYEDKYTISRHVPKGKDFNEDLVELVRNIEISQQNNKDIEERNEVQELII</sequence>
<dbReference type="EMBL" id="FUZT01000004">
    <property type="protein sequence ID" value="SKC66531.1"/>
    <property type="molecule type" value="Genomic_DNA"/>
</dbReference>
<dbReference type="InterPro" id="IPR036977">
    <property type="entry name" value="DNA_primase_Znf_CHC2"/>
</dbReference>
<dbReference type="STRING" id="36842.SAMN02194393_02113"/>
<dbReference type="Gene3D" id="3.40.1360.10">
    <property type="match status" value="1"/>
</dbReference>
<name>A0A1T5KS70_9FIRM</name>
<protein>
    <submittedName>
        <fullName evidence="2">DNA primase (Bacterial type)</fullName>
    </submittedName>
</protein>
<dbReference type="Proteomes" id="UP000190285">
    <property type="component" value="Unassembled WGS sequence"/>
</dbReference>
<dbReference type="RefSeq" id="WP_079491453.1">
    <property type="nucleotide sequence ID" value="NZ_FUZT01000004.1"/>
</dbReference>
<gene>
    <name evidence="2" type="ORF">SAMN02194393_02113</name>
</gene>
<evidence type="ECO:0000259" key="1">
    <source>
        <dbReference type="Pfam" id="PF13154"/>
    </source>
</evidence>
<accession>A0A1T5KS70</accession>
<dbReference type="Gene3D" id="3.90.580.10">
    <property type="entry name" value="Zinc finger, CHC2-type domain"/>
    <property type="match status" value="1"/>
</dbReference>